<dbReference type="Proteomes" id="UP000756346">
    <property type="component" value="Unassembled WGS sequence"/>
</dbReference>
<evidence type="ECO:0000313" key="3">
    <source>
        <dbReference type="Proteomes" id="UP000756346"/>
    </source>
</evidence>
<comment type="caution">
    <text evidence="2">The sequence shown here is derived from an EMBL/GenBank/DDBJ whole genome shotgun (WGS) entry which is preliminary data.</text>
</comment>
<accession>A0A9P9BPT8</accession>
<reference evidence="2" key="1">
    <citation type="journal article" date="2021" name="Nat. Commun.">
        <title>Genetic determinants of endophytism in the Arabidopsis root mycobiome.</title>
        <authorList>
            <person name="Mesny F."/>
            <person name="Miyauchi S."/>
            <person name="Thiergart T."/>
            <person name="Pickel B."/>
            <person name="Atanasova L."/>
            <person name="Karlsson M."/>
            <person name="Huettel B."/>
            <person name="Barry K.W."/>
            <person name="Haridas S."/>
            <person name="Chen C."/>
            <person name="Bauer D."/>
            <person name="Andreopoulos W."/>
            <person name="Pangilinan J."/>
            <person name="LaButti K."/>
            <person name="Riley R."/>
            <person name="Lipzen A."/>
            <person name="Clum A."/>
            <person name="Drula E."/>
            <person name="Henrissat B."/>
            <person name="Kohler A."/>
            <person name="Grigoriev I.V."/>
            <person name="Martin F.M."/>
            <person name="Hacquard S."/>
        </authorList>
    </citation>
    <scope>NUCLEOTIDE SEQUENCE</scope>
    <source>
        <strain evidence="2">MPI-CAGE-CH-0230</strain>
    </source>
</reference>
<dbReference type="OrthoDB" id="5383526at2759"/>
<dbReference type="GeneID" id="70186723"/>
<protein>
    <submittedName>
        <fullName evidence="2">Uncharacterized protein</fullName>
    </submittedName>
</protein>
<feature type="chain" id="PRO_5040299481" evidence="1">
    <location>
        <begin position="17"/>
        <end position="186"/>
    </location>
</feature>
<organism evidence="2 3">
    <name type="scientific">Microdochium trichocladiopsis</name>
    <dbReference type="NCBI Taxonomy" id="1682393"/>
    <lineage>
        <taxon>Eukaryota</taxon>
        <taxon>Fungi</taxon>
        <taxon>Dikarya</taxon>
        <taxon>Ascomycota</taxon>
        <taxon>Pezizomycotina</taxon>
        <taxon>Sordariomycetes</taxon>
        <taxon>Xylariomycetidae</taxon>
        <taxon>Xylariales</taxon>
        <taxon>Microdochiaceae</taxon>
        <taxon>Microdochium</taxon>
    </lineage>
</organism>
<evidence type="ECO:0000256" key="1">
    <source>
        <dbReference type="SAM" id="SignalP"/>
    </source>
</evidence>
<keyword evidence="3" id="KW-1185">Reference proteome</keyword>
<evidence type="ECO:0000313" key="2">
    <source>
        <dbReference type="EMBL" id="KAH7024881.1"/>
    </source>
</evidence>
<dbReference type="RefSeq" id="XP_046008429.1">
    <property type="nucleotide sequence ID" value="XM_046157177.1"/>
</dbReference>
<keyword evidence="1" id="KW-0732">Signal</keyword>
<sequence>MRCPLQFIPILAAVSATDVLMFLGRNDCTSGHVLCRNINPGACCRSSLAVFFQSLAIEAVPEGVEATLYGARDGFCANKTPMPPGRSCLPGMWSGAGWTIATGTVNTKDREADCQEADLLILEDGTAHSLVDVTEEELMQLVSALRKGTLGSRDQSIMMDTSTLLLIRDLLTIDYSPRLEMNTSGV</sequence>
<feature type="signal peptide" evidence="1">
    <location>
        <begin position="1"/>
        <end position="16"/>
    </location>
</feature>
<dbReference type="EMBL" id="JAGTJQ010000009">
    <property type="protein sequence ID" value="KAH7024881.1"/>
    <property type="molecule type" value="Genomic_DNA"/>
</dbReference>
<dbReference type="AlphaFoldDB" id="A0A9P9BPT8"/>
<gene>
    <name evidence="2" type="ORF">B0I36DRAFT_353069</name>
</gene>
<name>A0A9P9BPT8_9PEZI</name>
<proteinExistence type="predicted"/>